<organism evidence="2">
    <name type="scientific">marine sediment metagenome</name>
    <dbReference type="NCBI Taxonomy" id="412755"/>
    <lineage>
        <taxon>unclassified sequences</taxon>
        <taxon>metagenomes</taxon>
        <taxon>ecological metagenomes</taxon>
    </lineage>
</organism>
<name>X1TUY0_9ZZZZ</name>
<protein>
    <submittedName>
        <fullName evidence="2">Uncharacterized protein</fullName>
    </submittedName>
</protein>
<gene>
    <name evidence="2" type="ORF">S12H4_38333</name>
</gene>
<feature type="compositionally biased region" description="Basic and acidic residues" evidence="1">
    <location>
        <begin position="47"/>
        <end position="58"/>
    </location>
</feature>
<dbReference type="AlphaFoldDB" id="X1TUY0"/>
<reference evidence="2" key="1">
    <citation type="journal article" date="2014" name="Front. Microbiol.">
        <title>High frequency of phylogenetically diverse reductive dehalogenase-homologous genes in deep subseafloor sedimentary metagenomes.</title>
        <authorList>
            <person name="Kawai M."/>
            <person name="Futagami T."/>
            <person name="Toyoda A."/>
            <person name="Takaki Y."/>
            <person name="Nishi S."/>
            <person name="Hori S."/>
            <person name="Arai W."/>
            <person name="Tsubouchi T."/>
            <person name="Morono Y."/>
            <person name="Uchiyama I."/>
            <person name="Ito T."/>
            <person name="Fujiyama A."/>
            <person name="Inagaki F."/>
            <person name="Takami H."/>
        </authorList>
    </citation>
    <scope>NUCLEOTIDE SEQUENCE</scope>
    <source>
        <strain evidence="2">Expedition CK06-06</strain>
    </source>
</reference>
<feature type="region of interest" description="Disordered" evidence="1">
    <location>
        <begin position="25"/>
        <end position="59"/>
    </location>
</feature>
<accession>X1TUY0</accession>
<evidence type="ECO:0000313" key="2">
    <source>
        <dbReference type="EMBL" id="GAI91365.1"/>
    </source>
</evidence>
<sequence length="127" mass="14459">MPKCKLCNQDVENIIKHGWEAHPDEMRERARRGREKALLARQQKAKGVKDDTGKREPAKNPLDAVSLAAILKEYKFPLTPKMVAGYQTVLARDRDISFSEFIDMLIDDVFESRGLKVFEEAENVKAG</sequence>
<dbReference type="EMBL" id="BARW01023064">
    <property type="protein sequence ID" value="GAI91365.1"/>
    <property type="molecule type" value="Genomic_DNA"/>
</dbReference>
<proteinExistence type="predicted"/>
<comment type="caution">
    <text evidence="2">The sequence shown here is derived from an EMBL/GenBank/DDBJ whole genome shotgun (WGS) entry which is preliminary data.</text>
</comment>
<evidence type="ECO:0000256" key="1">
    <source>
        <dbReference type="SAM" id="MobiDB-lite"/>
    </source>
</evidence>